<evidence type="ECO:0000256" key="5">
    <source>
        <dbReference type="ARBA" id="ARBA00022679"/>
    </source>
</evidence>
<dbReference type="Pfam" id="PF00590">
    <property type="entry name" value="TP_methylase"/>
    <property type="match status" value="1"/>
</dbReference>
<keyword evidence="6 15" id="KW-0949">S-adenosyl-L-methionine</keyword>
<feature type="region of interest" description="Precorrin-2 dehydrogenase / sirohydrochlorin ferrochelatase" evidence="15">
    <location>
        <begin position="1"/>
        <end position="202"/>
    </location>
</feature>
<dbReference type="EMBL" id="AP024714">
    <property type="protein sequence ID" value="BCX82576.1"/>
    <property type="molecule type" value="Genomic_DNA"/>
</dbReference>
<dbReference type="EC" id="4.99.1.4" evidence="15"/>
<proteinExistence type="inferred from homology"/>
<dbReference type="InterPro" id="IPR000878">
    <property type="entry name" value="4pyrrol_Mease"/>
</dbReference>
<evidence type="ECO:0000256" key="9">
    <source>
        <dbReference type="ARBA" id="ARBA00023239"/>
    </source>
</evidence>
<dbReference type="PROSITE" id="PS00840">
    <property type="entry name" value="SUMT_2"/>
    <property type="match status" value="1"/>
</dbReference>
<evidence type="ECO:0000256" key="15">
    <source>
        <dbReference type="HAMAP-Rule" id="MF_01646"/>
    </source>
</evidence>
<dbReference type="Pfam" id="PF13241">
    <property type="entry name" value="NAD_binding_7"/>
    <property type="match status" value="1"/>
</dbReference>
<dbReference type="SUPFAM" id="SSF51735">
    <property type="entry name" value="NAD(P)-binding Rossmann-fold domains"/>
    <property type="match status" value="1"/>
</dbReference>
<feature type="binding site" evidence="15">
    <location>
        <position position="307"/>
    </location>
    <ligand>
        <name>S-adenosyl-L-methionine</name>
        <dbReference type="ChEBI" id="CHEBI:59789"/>
    </ligand>
</feature>
<evidence type="ECO:0000256" key="12">
    <source>
        <dbReference type="ARBA" id="ARBA00025705"/>
    </source>
</evidence>
<dbReference type="Proteomes" id="UP001321825">
    <property type="component" value="Chromosome"/>
</dbReference>
<feature type="binding site" evidence="15">
    <location>
        <position position="226"/>
    </location>
    <ligand>
        <name>S-adenosyl-L-methionine</name>
        <dbReference type="ChEBI" id="CHEBI:59789"/>
    </ligand>
</feature>
<dbReference type="NCBIfam" id="TIGR01469">
    <property type="entry name" value="cobA_cysG_Cterm"/>
    <property type="match status" value="1"/>
</dbReference>
<evidence type="ECO:0000256" key="6">
    <source>
        <dbReference type="ARBA" id="ARBA00022691"/>
    </source>
</evidence>
<evidence type="ECO:0000256" key="3">
    <source>
        <dbReference type="ARBA" id="ARBA00022573"/>
    </source>
</evidence>
<keyword evidence="10 15" id="KW-0627">Porphyrin biosynthesis</keyword>
<feature type="active site" description="Proton donor" evidence="15 16">
    <location>
        <position position="271"/>
    </location>
</feature>
<comment type="function">
    <text evidence="15">Multifunctional enzyme that catalyzes the SAM-dependent methylations of uroporphyrinogen III at position C-2 and C-7 to form precorrin-2 via precorrin-1. Then it catalyzes the NAD-dependent ring dehydrogenation of precorrin-2 to yield sirohydrochlorin. Finally, it catalyzes the ferrochelation of sirohydrochlorin to yield siroheme.</text>
</comment>
<feature type="domain" description="Sirohaem synthase dimerisation" evidence="19">
    <location>
        <begin position="150"/>
        <end position="206"/>
    </location>
</feature>
<dbReference type="InterPro" id="IPR014776">
    <property type="entry name" value="4pyrrole_Mease_sub2"/>
</dbReference>
<dbReference type="InterPro" id="IPR006367">
    <property type="entry name" value="Sirohaem_synthase_N"/>
</dbReference>
<dbReference type="Gene3D" id="3.40.1010.10">
    <property type="entry name" value="Cobalt-precorrin-4 Transmethylase, Domain 1"/>
    <property type="match status" value="1"/>
</dbReference>
<dbReference type="Pfam" id="PF10414">
    <property type="entry name" value="CysG_dimeriser"/>
    <property type="match status" value="1"/>
</dbReference>
<protein>
    <recommendedName>
        <fullName evidence="15">Siroheme synthase</fullName>
    </recommendedName>
    <domain>
        <recommendedName>
            <fullName evidence="15">Uroporphyrinogen-III C-methyltransferase</fullName>
            <shortName evidence="15">Urogen III methylase</shortName>
            <ecNumber evidence="15">2.1.1.107</ecNumber>
        </recommendedName>
        <alternativeName>
            <fullName evidence="15">SUMT</fullName>
        </alternativeName>
        <alternativeName>
            <fullName evidence="15">Uroporphyrinogen III methylase</fullName>
            <shortName evidence="15">UROM</shortName>
        </alternativeName>
    </domain>
    <domain>
        <recommendedName>
            <fullName evidence="15">Precorrin-2 dehydrogenase</fullName>
            <ecNumber evidence="15">1.3.1.76</ecNumber>
        </recommendedName>
    </domain>
    <domain>
        <recommendedName>
            <fullName evidence="15">Sirohydrochlorin ferrochelatase</fullName>
            <ecNumber evidence="15">4.99.1.4</ecNumber>
        </recommendedName>
    </domain>
</protein>
<evidence type="ECO:0000256" key="1">
    <source>
        <dbReference type="ARBA" id="ARBA00005010"/>
    </source>
</evidence>
<comment type="similarity">
    <text evidence="2 17">Belongs to the precorrin methyltransferase family.</text>
</comment>
<evidence type="ECO:0000256" key="2">
    <source>
        <dbReference type="ARBA" id="ARBA00005879"/>
    </source>
</evidence>
<evidence type="ECO:0000259" key="18">
    <source>
        <dbReference type="Pfam" id="PF00590"/>
    </source>
</evidence>
<dbReference type="InterPro" id="IPR036291">
    <property type="entry name" value="NAD(P)-bd_dom_sf"/>
</dbReference>
<dbReference type="InterPro" id="IPR012409">
    <property type="entry name" value="Sirohaem_synth"/>
</dbReference>
<evidence type="ECO:0000256" key="8">
    <source>
        <dbReference type="ARBA" id="ARBA00023027"/>
    </source>
</evidence>
<keyword evidence="11 15" id="KW-0511">Multifunctional enzyme</keyword>
<dbReference type="NCBIfam" id="NF007922">
    <property type="entry name" value="PRK10637.1"/>
    <property type="match status" value="1"/>
</dbReference>
<dbReference type="CDD" id="cd11642">
    <property type="entry name" value="SUMT"/>
    <property type="match status" value="1"/>
</dbReference>
<feature type="binding site" evidence="15">
    <location>
        <begin position="302"/>
        <end position="304"/>
    </location>
    <ligand>
        <name>S-adenosyl-L-methionine</name>
        <dbReference type="ChEBI" id="CHEBI:59789"/>
    </ligand>
</feature>
<dbReference type="GO" id="GO:0043115">
    <property type="term" value="F:precorrin-2 dehydrogenase activity"/>
    <property type="evidence" value="ECO:0007669"/>
    <property type="project" value="UniProtKB-UniRule"/>
</dbReference>
<dbReference type="InterPro" id="IPR003043">
    <property type="entry name" value="Uropor_MeTrfase_CS"/>
</dbReference>
<dbReference type="Gene3D" id="3.30.160.110">
    <property type="entry name" value="Siroheme synthase, domain 2"/>
    <property type="match status" value="1"/>
</dbReference>
<dbReference type="InterPro" id="IPR014777">
    <property type="entry name" value="4pyrrole_Mease_sub1"/>
</dbReference>
<dbReference type="GO" id="GO:0032259">
    <property type="term" value="P:methylation"/>
    <property type="evidence" value="ECO:0007669"/>
    <property type="project" value="UniProtKB-KW"/>
</dbReference>
<keyword evidence="8 15" id="KW-0520">NAD</keyword>
<dbReference type="RefSeq" id="WP_317704972.1">
    <property type="nucleotide sequence ID" value="NZ_AP024714.1"/>
</dbReference>
<feature type="region of interest" description="Uroporphyrinogen-III C-methyltransferase" evidence="15">
    <location>
        <begin position="217"/>
        <end position="463"/>
    </location>
</feature>
<evidence type="ECO:0000313" key="21">
    <source>
        <dbReference type="Proteomes" id="UP001321825"/>
    </source>
</evidence>
<feature type="binding site" evidence="15">
    <location>
        <begin position="22"/>
        <end position="23"/>
    </location>
    <ligand>
        <name>NAD(+)</name>
        <dbReference type="ChEBI" id="CHEBI:57540"/>
    </ligand>
</feature>
<comment type="pathway">
    <text evidence="14 15">Cofactor biosynthesis; adenosylcobalamin biosynthesis; precorrin-2 from uroporphyrinogen III: step 1/1.</text>
</comment>
<dbReference type="AlphaFoldDB" id="A0AAU9CLM5"/>
<keyword evidence="7 15" id="KW-0560">Oxidoreductase</keyword>
<evidence type="ECO:0000256" key="10">
    <source>
        <dbReference type="ARBA" id="ARBA00023244"/>
    </source>
</evidence>
<comment type="catalytic activity">
    <reaction evidence="15">
        <text>uroporphyrinogen III + 2 S-adenosyl-L-methionine = precorrin-2 + 2 S-adenosyl-L-homocysteine + H(+)</text>
        <dbReference type="Rhea" id="RHEA:32459"/>
        <dbReference type="ChEBI" id="CHEBI:15378"/>
        <dbReference type="ChEBI" id="CHEBI:57308"/>
        <dbReference type="ChEBI" id="CHEBI:57856"/>
        <dbReference type="ChEBI" id="CHEBI:58827"/>
        <dbReference type="ChEBI" id="CHEBI:59789"/>
        <dbReference type="EC" id="2.1.1.107"/>
    </reaction>
</comment>
<evidence type="ECO:0000256" key="7">
    <source>
        <dbReference type="ARBA" id="ARBA00023002"/>
    </source>
</evidence>
<dbReference type="PANTHER" id="PTHR45790:SF1">
    <property type="entry name" value="SIROHEME SYNTHASE"/>
    <property type="match status" value="1"/>
</dbReference>
<evidence type="ECO:0000256" key="11">
    <source>
        <dbReference type="ARBA" id="ARBA00023268"/>
    </source>
</evidence>
<feature type="binding site" evidence="15">
    <location>
        <begin position="332"/>
        <end position="333"/>
    </location>
    <ligand>
        <name>S-adenosyl-L-methionine</name>
        <dbReference type="ChEBI" id="CHEBI:59789"/>
    </ligand>
</feature>
<dbReference type="InterPro" id="IPR019478">
    <property type="entry name" value="Sirohaem_synthase_dimer_dom"/>
</dbReference>
<dbReference type="GO" id="GO:0051266">
    <property type="term" value="F:sirohydrochlorin ferrochelatase activity"/>
    <property type="evidence" value="ECO:0007669"/>
    <property type="project" value="UniProtKB-EC"/>
</dbReference>
<dbReference type="FunFam" id="3.30.950.10:FF:000001">
    <property type="entry name" value="Siroheme synthase"/>
    <property type="match status" value="1"/>
</dbReference>
<dbReference type="Gene3D" id="1.10.8.210">
    <property type="entry name" value="Sirohaem synthase, dimerisation domain"/>
    <property type="match status" value="1"/>
</dbReference>
<organism evidence="20 21">
    <name type="scientific">Methylomarinovum caldicuralii</name>
    <dbReference type="NCBI Taxonomy" id="438856"/>
    <lineage>
        <taxon>Bacteria</taxon>
        <taxon>Pseudomonadati</taxon>
        <taxon>Pseudomonadota</taxon>
        <taxon>Gammaproteobacteria</taxon>
        <taxon>Methylococcales</taxon>
        <taxon>Methylothermaceae</taxon>
        <taxon>Methylomarinovum</taxon>
    </lineage>
</organism>
<feature type="binding site" evidence="15">
    <location>
        <position position="413"/>
    </location>
    <ligand>
        <name>S-adenosyl-L-methionine</name>
        <dbReference type="ChEBI" id="CHEBI:59789"/>
    </ligand>
</feature>
<dbReference type="KEGG" id="mcau:MIT9_P2162"/>
<name>A0AAU9CLM5_9GAMM</name>
<dbReference type="GO" id="GO:0019354">
    <property type="term" value="P:siroheme biosynthetic process"/>
    <property type="evidence" value="ECO:0007669"/>
    <property type="project" value="UniProtKB-UniRule"/>
</dbReference>
<reference evidence="21" key="1">
    <citation type="journal article" date="2024" name="Int. J. Syst. Evol. Microbiol.">
        <title>Methylomarinovum tepidoasis sp. nov., a moderately thermophilic methanotroph of the family Methylothermaceae isolated from a deep-sea hydrothermal field.</title>
        <authorList>
            <person name="Hirayama H."/>
            <person name="Takaki Y."/>
            <person name="Abe M."/>
            <person name="Miyazaki M."/>
            <person name="Uematsu K."/>
            <person name="Matsui Y."/>
            <person name="Takai K."/>
        </authorList>
    </citation>
    <scope>NUCLEOTIDE SEQUENCE [LARGE SCALE GENOMIC DNA]</scope>
    <source>
        <strain evidence="21">IT-9</strain>
    </source>
</reference>
<comment type="pathway">
    <text evidence="1 15">Porphyrin-containing compound metabolism; siroheme biosynthesis; sirohydrochlorin from precorrin-2: step 1/1.</text>
</comment>
<evidence type="ECO:0000256" key="13">
    <source>
        <dbReference type="ARBA" id="ARBA00047561"/>
    </source>
</evidence>
<dbReference type="HAMAP" id="MF_01646">
    <property type="entry name" value="Siroheme_synth"/>
    <property type="match status" value="1"/>
</dbReference>
<comment type="catalytic activity">
    <reaction evidence="15">
        <text>siroheme + 2 H(+) = sirohydrochlorin + Fe(2+)</text>
        <dbReference type="Rhea" id="RHEA:24360"/>
        <dbReference type="ChEBI" id="CHEBI:15378"/>
        <dbReference type="ChEBI" id="CHEBI:29033"/>
        <dbReference type="ChEBI" id="CHEBI:58351"/>
        <dbReference type="ChEBI" id="CHEBI:60052"/>
        <dbReference type="EC" id="4.99.1.4"/>
    </reaction>
</comment>
<evidence type="ECO:0000313" key="20">
    <source>
        <dbReference type="EMBL" id="BCX82576.1"/>
    </source>
</evidence>
<dbReference type="GO" id="GO:0004851">
    <property type="term" value="F:uroporphyrin-III C-methyltransferase activity"/>
    <property type="evidence" value="ECO:0007669"/>
    <property type="project" value="UniProtKB-UniRule"/>
</dbReference>
<accession>A0AAU9CLM5</accession>
<dbReference type="PIRSF" id="PIRSF036426">
    <property type="entry name" value="Sirohaem_synth"/>
    <property type="match status" value="1"/>
</dbReference>
<dbReference type="FunFam" id="3.40.1010.10:FF:000001">
    <property type="entry name" value="Siroheme synthase"/>
    <property type="match status" value="1"/>
</dbReference>
<comment type="catalytic activity">
    <reaction evidence="13 15">
        <text>precorrin-2 + NAD(+) = sirohydrochlorin + NADH + 2 H(+)</text>
        <dbReference type="Rhea" id="RHEA:15613"/>
        <dbReference type="ChEBI" id="CHEBI:15378"/>
        <dbReference type="ChEBI" id="CHEBI:57540"/>
        <dbReference type="ChEBI" id="CHEBI:57945"/>
        <dbReference type="ChEBI" id="CHEBI:58351"/>
        <dbReference type="ChEBI" id="CHEBI:58827"/>
        <dbReference type="EC" id="1.3.1.76"/>
    </reaction>
</comment>
<dbReference type="InterPro" id="IPR035996">
    <property type="entry name" value="4pyrrol_Methylase_sf"/>
</dbReference>
<dbReference type="NCBIfam" id="NF004790">
    <property type="entry name" value="PRK06136.1"/>
    <property type="match status" value="1"/>
</dbReference>
<keyword evidence="3 15" id="KW-0169">Cobalamin biosynthesis</keyword>
<comment type="similarity">
    <text evidence="15">In the C-terminal section; belongs to the precorrin methyltransferase family.</text>
</comment>
<keyword evidence="15" id="KW-0597">Phosphoprotein</keyword>
<dbReference type="GO" id="GO:0009236">
    <property type="term" value="P:cobalamin biosynthetic process"/>
    <property type="evidence" value="ECO:0007669"/>
    <property type="project" value="UniProtKB-UniRule"/>
</dbReference>
<dbReference type="FunFam" id="3.30.160.110:FF:000001">
    <property type="entry name" value="Siroheme synthase"/>
    <property type="match status" value="1"/>
</dbReference>
<evidence type="ECO:0000256" key="16">
    <source>
        <dbReference type="PIRSR" id="PIRSR036426-1"/>
    </source>
</evidence>
<sequence length="463" mass="50316">MDYLPLFLKLTGRPCLVVGGGAVALRKAEMLRRTGAEVSVIAPRFHPQLETLSRKGEIQLRRQDYTPAALDGAALVIAATDDLALNRRIATEARRRGIWVNTVDQPDDCDFILPAIVDRSPVVVAVSSGGRAPVLTRLVKARLETLLPASLGRLAALAGRFRETVKRRLPVQRRRRFWEQVFDGAPAQLLHAGQEQAAARALEQALKAAETDRPLPGYVALVGAGPGDPELLTLRALRLLQEADVVVYDRLVSQPILELIRRDAEKIYAGKARADHTLPQDAINTLLVRLAKQGKRVVRLKGGDPFIFGRGGEEIATLADEGVPFIVVPGITAASGCASYAGIPLTHRDYAHSCLFVTGHRRGDRPNLDWNRLIAPRQTLVIYMGLLGLEEICQALVAHGMDPAMPAALVQAGTTPQQQVVVATVATLADRARQAGVVPPTLVIVGEVVRLHDKLAWFQGNQR</sequence>
<dbReference type="NCBIfam" id="TIGR01470">
    <property type="entry name" value="cysG_Nterm"/>
    <property type="match status" value="1"/>
</dbReference>
<feature type="domain" description="Tetrapyrrole methylase" evidence="18">
    <location>
        <begin position="219"/>
        <end position="428"/>
    </location>
</feature>
<keyword evidence="21" id="KW-1185">Reference proteome</keyword>
<dbReference type="GO" id="GO:0051287">
    <property type="term" value="F:NAD binding"/>
    <property type="evidence" value="ECO:0007669"/>
    <property type="project" value="InterPro"/>
</dbReference>
<comment type="pathway">
    <text evidence="15">Porphyrin-containing compound metabolism; siroheme biosynthesis; siroheme from sirohydrochlorin: step 1/1.</text>
</comment>
<feature type="modified residue" description="Phosphoserine" evidence="15">
    <location>
        <position position="128"/>
    </location>
</feature>
<keyword evidence="4 15" id="KW-0489">Methyltransferase</keyword>
<dbReference type="SUPFAM" id="SSF75615">
    <property type="entry name" value="Siroheme synthase middle domains-like"/>
    <property type="match status" value="1"/>
</dbReference>
<dbReference type="Gene3D" id="3.30.950.10">
    <property type="entry name" value="Methyltransferase, Cobalt-precorrin-4 Transmethylase, Domain 2"/>
    <property type="match status" value="1"/>
</dbReference>
<comment type="pathway">
    <text evidence="12 15">Porphyrin-containing compound metabolism; siroheme biosynthesis; precorrin-2 from uroporphyrinogen III: step 1/1.</text>
</comment>
<comment type="similarity">
    <text evidence="15">In the N-terminal section; belongs to the precorrin-2 dehydrogenase / sirohydrochlorin ferrochelatase family.</text>
</comment>
<dbReference type="EC" id="1.3.1.76" evidence="15"/>
<dbReference type="SUPFAM" id="SSF53790">
    <property type="entry name" value="Tetrapyrrole methylase"/>
    <property type="match status" value="1"/>
</dbReference>
<dbReference type="PANTHER" id="PTHR45790">
    <property type="entry name" value="SIROHEME SYNTHASE-RELATED"/>
    <property type="match status" value="1"/>
</dbReference>
<dbReference type="InterPro" id="IPR037115">
    <property type="entry name" value="Sirohaem_synt_dimer_dom_sf"/>
</dbReference>
<evidence type="ECO:0000256" key="17">
    <source>
        <dbReference type="RuleBase" id="RU003960"/>
    </source>
</evidence>
<dbReference type="InterPro" id="IPR006366">
    <property type="entry name" value="CobA/CysG_C"/>
</dbReference>
<evidence type="ECO:0000259" key="19">
    <source>
        <dbReference type="Pfam" id="PF10414"/>
    </source>
</evidence>
<dbReference type="PROSITE" id="PS00839">
    <property type="entry name" value="SUMT_1"/>
    <property type="match status" value="1"/>
</dbReference>
<gene>
    <name evidence="15" type="primary">cysG</name>
    <name evidence="20" type="ORF">MIT9_P2162</name>
</gene>
<keyword evidence="9 15" id="KW-0456">Lyase</keyword>
<feature type="binding site" evidence="15">
    <location>
        <begin position="43"/>
        <end position="44"/>
    </location>
    <ligand>
        <name>NAD(+)</name>
        <dbReference type="ChEBI" id="CHEBI:57540"/>
    </ligand>
</feature>
<feature type="active site" description="Proton acceptor" evidence="15 16">
    <location>
        <position position="249"/>
    </location>
</feature>
<evidence type="ECO:0000256" key="14">
    <source>
        <dbReference type="ARBA" id="ARBA00060548"/>
    </source>
</evidence>
<keyword evidence="5 15" id="KW-0808">Transferase</keyword>
<dbReference type="Gene3D" id="3.40.50.720">
    <property type="entry name" value="NAD(P)-binding Rossmann-like Domain"/>
    <property type="match status" value="1"/>
</dbReference>
<dbReference type="EC" id="2.1.1.107" evidence="15"/>
<feature type="binding site" evidence="15">
    <location>
        <position position="384"/>
    </location>
    <ligand>
        <name>S-adenosyl-L-methionine</name>
        <dbReference type="ChEBI" id="CHEBI:59789"/>
    </ligand>
</feature>
<evidence type="ECO:0000256" key="4">
    <source>
        <dbReference type="ARBA" id="ARBA00022603"/>
    </source>
</evidence>
<comment type="pathway">
    <text evidence="15">Cofactor biosynthesis; adenosylcobalamin biosynthesis; sirohydrochlorin from precorrin-2: step 1/1.</text>
</comment>
<dbReference type="InterPro" id="IPR050161">
    <property type="entry name" value="Siro_Cobalamin_biosynth"/>
</dbReference>